<dbReference type="STRING" id="126957.T1JLR8"/>
<comment type="similarity">
    <text evidence="2">Belongs to the patched family.</text>
</comment>
<proteinExistence type="inferred from homology"/>
<dbReference type="AlphaFoldDB" id="T1JLR8"/>
<evidence type="ECO:0000256" key="7">
    <source>
        <dbReference type="SAM" id="MobiDB-lite"/>
    </source>
</evidence>
<keyword evidence="5" id="KW-0472">Membrane</keyword>
<evidence type="ECO:0000256" key="3">
    <source>
        <dbReference type="ARBA" id="ARBA00022692"/>
    </source>
</evidence>
<dbReference type="eggNOG" id="KOG1935">
    <property type="taxonomic scope" value="Eukaryota"/>
</dbReference>
<organism evidence="8 9">
    <name type="scientific">Strigamia maritima</name>
    <name type="common">European centipede</name>
    <name type="synonym">Geophilus maritimus</name>
    <dbReference type="NCBI Taxonomy" id="126957"/>
    <lineage>
        <taxon>Eukaryota</taxon>
        <taxon>Metazoa</taxon>
        <taxon>Ecdysozoa</taxon>
        <taxon>Arthropoda</taxon>
        <taxon>Myriapoda</taxon>
        <taxon>Chilopoda</taxon>
        <taxon>Pleurostigmophora</taxon>
        <taxon>Geophilomorpha</taxon>
        <taxon>Linotaeniidae</taxon>
        <taxon>Strigamia</taxon>
    </lineage>
</organism>
<dbReference type="Proteomes" id="UP000014500">
    <property type="component" value="Unassembled WGS sequence"/>
</dbReference>
<evidence type="ECO:0000256" key="6">
    <source>
        <dbReference type="ARBA" id="ARBA00023180"/>
    </source>
</evidence>
<keyword evidence="4" id="KW-1133">Transmembrane helix</keyword>
<keyword evidence="6" id="KW-0325">Glycoprotein</keyword>
<dbReference type="GO" id="GO:0008158">
    <property type="term" value="F:hedgehog receptor activity"/>
    <property type="evidence" value="ECO:0007669"/>
    <property type="project" value="TreeGrafter"/>
</dbReference>
<keyword evidence="9" id="KW-1185">Reference proteome</keyword>
<dbReference type="GO" id="GO:0097108">
    <property type="term" value="F:hedgehog family protein binding"/>
    <property type="evidence" value="ECO:0007669"/>
    <property type="project" value="TreeGrafter"/>
</dbReference>
<dbReference type="GO" id="GO:0005119">
    <property type="term" value="F:smoothened binding"/>
    <property type="evidence" value="ECO:0007669"/>
    <property type="project" value="TreeGrafter"/>
</dbReference>
<name>T1JLR8_STRMM</name>
<reference evidence="8" key="2">
    <citation type="submission" date="2015-02" db="UniProtKB">
        <authorList>
            <consortium name="EnsemblMetazoa"/>
        </authorList>
    </citation>
    <scope>IDENTIFICATION</scope>
</reference>
<dbReference type="PANTHER" id="PTHR46022:SF1">
    <property type="entry name" value="PROTEIN PATCHED"/>
    <property type="match status" value="1"/>
</dbReference>
<dbReference type="HOGENOM" id="CLU_1940749_0_0_1"/>
<dbReference type="OMA" id="LWIERYS"/>
<keyword evidence="3" id="KW-0812">Transmembrane</keyword>
<evidence type="ECO:0000256" key="4">
    <source>
        <dbReference type="ARBA" id="ARBA00022989"/>
    </source>
</evidence>
<sequence>MDSWSNPAFKNLKGSDKLRPRKSSRSKEDWDLLTRTSWRDAKTALSQINKGKATGNKAALWLRSKLQCHLYKLGCFIQKNAGKVLFVGLLILSTFCVGLKSATVETDIEKLWIERYSVEKIEYCNTKLRN</sequence>
<reference evidence="9" key="1">
    <citation type="submission" date="2011-05" db="EMBL/GenBank/DDBJ databases">
        <authorList>
            <person name="Richards S.R."/>
            <person name="Qu J."/>
            <person name="Jiang H."/>
            <person name="Jhangiani S.N."/>
            <person name="Agravi P."/>
            <person name="Goodspeed R."/>
            <person name="Gross S."/>
            <person name="Mandapat C."/>
            <person name="Jackson L."/>
            <person name="Mathew T."/>
            <person name="Pu L."/>
            <person name="Thornton R."/>
            <person name="Saada N."/>
            <person name="Wilczek-Boney K.B."/>
            <person name="Lee S."/>
            <person name="Kovar C."/>
            <person name="Wu Y."/>
            <person name="Scherer S.E."/>
            <person name="Worley K.C."/>
            <person name="Muzny D.M."/>
            <person name="Gibbs R."/>
        </authorList>
    </citation>
    <scope>NUCLEOTIDE SEQUENCE</scope>
    <source>
        <strain evidence="9">Brora</strain>
    </source>
</reference>
<feature type="region of interest" description="Disordered" evidence="7">
    <location>
        <begin position="1"/>
        <end position="27"/>
    </location>
</feature>
<comment type="subcellular location">
    <subcellularLocation>
        <location evidence="1">Membrane</location>
        <topology evidence="1">Multi-pass membrane protein</topology>
    </subcellularLocation>
</comment>
<dbReference type="PANTHER" id="PTHR46022">
    <property type="entry name" value="PROTEIN PATCHED"/>
    <property type="match status" value="1"/>
</dbReference>
<dbReference type="EnsemblMetazoa" id="SMAR014798-RA">
    <property type="protein sequence ID" value="SMAR014798-PA"/>
    <property type="gene ID" value="SMAR014798"/>
</dbReference>
<evidence type="ECO:0000313" key="8">
    <source>
        <dbReference type="EnsemblMetazoa" id="SMAR014798-PA"/>
    </source>
</evidence>
<dbReference type="GO" id="GO:0045879">
    <property type="term" value="P:negative regulation of smoothened signaling pathway"/>
    <property type="evidence" value="ECO:0007669"/>
    <property type="project" value="TreeGrafter"/>
</dbReference>
<evidence type="ECO:0000313" key="9">
    <source>
        <dbReference type="Proteomes" id="UP000014500"/>
    </source>
</evidence>
<dbReference type="GO" id="GO:0005886">
    <property type="term" value="C:plasma membrane"/>
    <property type="evidence" value="ECO:0007669"/>
    <property type="project" value="TreeGrafter"/>
</dbReference>
<evidence type="ECO:0000256" key="1">
    <source>
        <dbReference type="ARBA" id="ARBA00004141"/>
    </source>
</evidence>
<evidence type="ECO:0000256" key="5">
    <source>
        <dbReference type="ARBA" id="ARBA00023136"/>
    </source>
</evidence>
<accession>T1JLR8</accession>
<protein>
    <submittedName>
        <fullName evidence="8">Uncharacterized protein</fullName>
    </submittedName>
</protein>
<dbReference type="EMBL" id="JH430389">
    <property type="status" value="NOT_ANNOTATED_CDS"/>
    <property type="molecule type" value="Genomic_DNA"/>
</dbReference>
<evidence type="ECO:0000256" key="2">
    <source>
        <dbReference type="ARBA" id="ARBA00005585"/>
    </source>
</evidence>